<dbReference type="Gene3D" id="3.40.630.30">
    <property type="match status" value="1"/>
</dbReference>
<dbReference type="InterPro" id="IPR016181">
    <property type="entry name" value="Acyl_CoA_acyltransferase"/>
</dbReference>
<feature type="domain" description="BioF2-like acetyltransferase" evidence="1">
    <location>
        <begin position="108"/>
        <end position="252"/>
    </location>
</feature>
<evidence type="ECO:0000313" key="3">
    <source>
        <dbReference type="Proteomes" id="UP000321085"/>
    </source>
</evidence>
<dbReference type="AlphaFoldDB" id="A0A512C409"/>
<reference evidence="2 3" key="1">
    <citation type="submission" date="2019-07" db="EMBL/GenBank/DDBJ databases">
        <title>Whole genome shotgun sequence of Microvirga aerophila NBRC 106136.</title>
        <authorList>
            <person name="Hosoyama A."/>
            <person name="Uohara A."/>
            <person name="Ohji S."/>
            <person name="Ichikawa N."/>
        </authorList>
    </citation>
    <scope>NUCLEOTIDE SEQUENCE [LARGE SCALE GENOMIC DNA]</scope>
    <source>
        <strain evidence="2 3">NBRC 106136</strain>
    </source>
</reference>
<keyword evidence="3" id="KW-1185">Reference proteome</keyword>
<name>A0A512C409_9HYPH</name>
<dbReference type="Proteomes" id="UP000321085">
    <property type="component" value="Unassembled WGS sequence"/>
</dbReference>
<dbReference type="RefSeq" id="WP_162815935.1">
    <property type="nucleotide sequence ID" value="NZ_BJYU01000278.1"/>
</dbReference>
<protein>
    <recommendedName>
        <fullName evidence="1">BioF2-like acetyltransferase domain-containing protein</fullName>
    </recommendedName>
</protein>
<comment type="caution">
    <text evidence="2">The sequence shown here is derived from an EMBL/GenBank/DDBJ whole genome shotgun (WGS) entry which is preliminary data.</text>
</comment>
<gene>
    <name evidence="2" type="ORF">MAE02_66340</name>
</gene>
<evidence type="ECO:0000259" key="1">
    <source>
        <dbReference type="Pfam" id="PF13480"/>
    </source>
</evidence>
<dbReference type="EMBL" id="BJYU01000278">
    <property type="protein sequence ID" value="GEO18938.1"/>
    <property type="molecule type" value="Genomic_DNA"/>
</dbReference>
<organism evidence="2 3">
    <name type="scientific">Microvirga aerophila</name>
    <dbReference type="NCBI Taxonomy" id="670291"/>
    <lineage>
        <taxon>Bacteria</taxon>
        <taxon>Pseudomonadati</taxon>
        <taxon>Pseudomonadota</taxon>
        <taxon>Alphaproteobacteria</taxon>
        <taxon>Hyphomicrobiales</taxon>
        <taxon>Methylobacteriaceae</taxon>
        <taxon>Microvirga</taxon>
    </lineage>
</organism>
<dbReference type="Pfam" id="PF13480">
    <property type="entry name" value="Acetyltransf_6"/>
    <property type="match status" value="1"/>
</dbReference>
<dbReference type="SUPFAM" id="SSF55729">
    <property type="entry name" value="Acyl-CoA N-acyltransferases (Nat)"/>
    <property type="match status" value="1"/>
</dbReference>
<evidence type="ECO:0000313" key="2">
    <source>
        <dbReference type="EMBL" id="GEO18938.1"/>
    </source>
</evidence>
<sequence>MLIPLVERQRGRLRVLEFIDFDVTDYNAPLIRREFAAELAMRDFSPIWCQILKSIGTMDAVSLRKMPSVIDGAPNPFTRLRCQNDMIGFNSPLKCGFNGYMKSRNSHMTRELRRSRRRLEALGSVELKVAHDAETAAKLMKTIISYKSAWCRATGAVDLLSRTAYADFYHSLARNEVGGIAHTSALMVGDHMIAGNFGIVLRGRFYGIIQSSDFENYRTYSPGSLLLVEIIRWCCENNISLLDFSIGSESYKARWADDEEQLYQHGQAFSITGMLLETHRRTLAGFKNSARKNPQLVELLRSVRTKVGKSVLVQQHRNHAG</sequence>
<accession>A0A512C409</accession>
<proteinExistence type="predicted"/>
<dbReference type="InterPro" id="IPR038740">
    <property type="entry name" value="BioF2-like_GNAT_dom"/>
</dbReference>